<name>A0ABU3FIU7_9ENTE</name>
<gene>
    <name evidence="2" type="ORF">P7H46_09020</name>
</gene>
<evidence type="ECO:0000256" key="1">
    <source>
        <dbReference type="SAM" id="MobiDB-lite"/>
    </source>
</evidence>
<evidence type="ECO:0000313" key="3">
    <source>
        <dbReference type="Proteomes" id="UP001269061"/>
    </source>
</evidence>
<sequence>MEAVKNKKRDRTGEKYGEFTIIRATGNDKEWLARCSCGKERIVKNKDMSSLTHCNSCAAKLRAAKRKGQPKKPKKDKFTEMQNWMSPKRSKFKTDAFYKIDDDRFHEPLVGKLINEYRHTAAFEIVNYHESDKAALREQNFRILVAKKKVTQMTS</sequence>
<organism evidence="2 3">
    <name type="scientific">Enterococcus pseudoavium</name>
    <dbReference type="NCBI Taxonomy" id="44007"/>
    <lineage>
        <taxon>Bacteria</taxon>
        <taxon>Bacillati</taxon>
        <taxon>Bacillota</taxon>
        <taxon>Bacilli</taxon>
        <taxon>Lactobacillales</taxon>
        <taxon>Enterococcaceae</taxon>
        <taxon>Enterococcus</taxon>
    </lineage>
</organism>
<feature type="region of interest" description="Disordered" evidence="1">
    <location>
        <begin position="65"/>
        <end position="84"/>
    </location>
</feature>
<dbReference type="RefSeq" id="WP_311815808.1">
    <property type="nucleotide sequence ID" value="NZ_JARQAZ010000007.1"/>
</dbReference>
<feature type="compositionally biased region" description="Basic residues" evidence="1">
    <location>
        <begin position="65"/>
        <end position="75"/>
    </location>
</feature>
<dbReference type="Proteomes" id="UP001269061">
    <property type="component" value="Unassembled WGS sequence"/>
</dbReference>
<keyword evidence="3" id="KW-1185">Reference proteome</keyword>
<evidence type="ECO:0008006" key="4">
    <source>
        <dbReference type="Google" id="ProtNLM"/>
    </source>
</evidence>
<accession>A0ABU3FIU7</accession>
<dbReference type="EMBL" id="JARQAZ010000007">
    <property type="protein sequence ID" value="MDT2770978.1"/>
    <property type="molecule type" value="Genomic_DNA"/>
</dbReference>
<protein>
    <recommendedName>
        <fullName evidence="4">AP2 domain-containing protein</fullName>
    </recommendedName>
</protein>
<reference evidence="2 3" key="1">
    <citation type="submission" date="2023-03" db="EMBL/GenBank/DDBJ databases">
        <authorList>
            <person name="Shen W."/>
            <person name="Cai J."/>
        </authorList>
    </citation>
    <scope>NUCLEOTIDE SEQUENCE [LARGE SCALE GENOMIC DNA]</scope>
    <source>
        <strain evidence="2 3">Y59</strain>
    </source>
</reference>
<comment type="caution">
    <text evidence="2">The sequence shown here is derived from an EMBL/GenBank/DDBJ whole genome shotgun (WGS) entry which is preliminary data.</text>
</comment>
<proteinExistence type="predicted"/>
<evidence type="ECO:0000313" key="2">
    <source>
        <dbReference type="EMBL" id="MDT2770978.1"/>
    </source>
</evidence>